<reference evidence="2 3" key="1">
    <citation type="journal article" date="2024" name="Science">
        <title>Giant polyketide synthase enzymes in the biosynthesis of giant marine polyether toxins.</title>
        <authorList>
            <person name="Fallon T.R."/>
            <person name="Shende V.V."/>
            <person name="Wierzbicki I.H."/>
            <person name="Pendleton A.L."/>
            <person name="Watervoot N.F."/>
            <person name="Auber R.P."/>
            <person name="Gonzalez D.J."/>
            <person name="Wisecaver J.H."/>
            <person name="Moore B.S."/>
        </authorList>
    </citation>
    <scope>NUCLEOTIDE SEQUENCE [LARGE SCALE GENOMIC DNA]</scope>
    <source>
        <strain evidence="2 3">12B1</strain>
    </source>
</reference>
<dbReference type="EMBL" id="JBGBPQ010000023">
    <property type="protein sequence ID" value="KAL1500254.1"/>
    <property type="molecule type" value="Genomic_DNA"/>
</dbReference>
<keyword evidence="3" id="KW-1185">Reference proteome</keyword>
<evidence type="ECO:0000256" key="1">
    <source>
        <dbReference type="SAM" id="Phobius"/>
    </source>
</evidence>
<name>A0AB34IJ79_PRYPA</name>
<protein>
    <submittedName>
        <fullName evidence="2">Uncharacterized protein</fullName>
    </submittedName>
</protein>
<comment type="caution">
    <text evidence="2">The sequence shown here is derived from an EMBL/GenBank/DDBJ whole genome shotgun (WGS) entry which is preliminary data.</text>
</comment>
<sequence>MAEARWRPRRRVAEVVRAGREAPRASTDGGRRTGERAGRAMMQEIWEGAAASMSPGEVDGAWKRLLEETLPPEKQESLMEAYMKEKDPKMRYNMLLEFSSYLRQGAAPGQGSGLSPGTPRVMGGYDEEDGDLCWEVVRVLLIVGTVLVAVLGAVYFVSEGNLSMESDDE</sequence>
<feature type="transmembrane region" description="Helical" evidence="1">
    <location>
        <begin position="139"/>
        <end position="158"/>
    </location>
</feature>
<evidence type="ECO:0000313" key="3">
    <source>
        <dbReference type="Proteomes" id="UP001515480"/>
    </source>
</evidence>
<organism evidence="2 3">
    <name type="scientific">Prymnesium parvum</name>
    <name type="common">Toxic golden alga</name>
    <dbReference type="NCBI Taxonomy" id="97485"/>
    <lineage>
        <taxon>Eukaryota</taxon>
        <taxon>Haptista</taxon>
        <taxon>Haptophyta</taxon>
        <taxon>Prymnesiophyceae</taxon>
        <taxon>Prymnesiales</taxon>
        <taxon>Prymnesiaceae</taxon>
        <taxon>Prymnesium</taxon>
    </lineage>
</organism>
<accession>A0AB34IJ79</accession>
<gene>
    <name evidence="2" type="ORF">AB1Y20_012922</name>
</gene>
<proteinExistence type="predicted"/>
<evidence type="ECO:0000313" key="2">
    <source>
        <dbReference type="EMBL" id="KAL1500254.1"/>
    </source>
</evidence>
<dbReference type="AlphaFoldDB" id="A0AB34IJ79"/>
<keyword evidence="1" id="KW-0472">Membrane</keyword>
<dbReference type="Proteomes" id="UP001515480">
    <property type="component" value="Unassembled WGS sequence"/>
</dbReference>
<keyword evidence="1" id="KW-0812">Transmembrane</keyword>
<keyword evidence="1" id="KW-1133">Transmembrane helix</keyword>